<dbReference type="SUPFAM" id="SSF57184">
    <property type="entry name" value="Growth factor receptor domain"/>
    <property type="match status" value="1"/>
</dbReference>
<feature type="disulfide bond" evidence="5">
    <location>
        <begin position="396"/>
        <end position="405"/>
    </location>
</feature>
<feature type="domain" description="EGF-like" evidence="9">
    <location>
        <begin position="408"/>
        <end position="442"/>
    </location>
</feature>
<proteinExistence type="predicted"/>
<dbReference type="InterPro" id="IPR009030">
    <property type="entry name" value="Growth_fac_rcpt_cys_sf"/>
</dbReference>
<evidence type="ECO:0000259" key="9">
    <source>
        <dbReference type="PROSITE" id="PS50026"/>
    </source>
</evidence>
<feature type="region of interest" description="Disordered" evidence="6">
    <location>
        <begin position="728"/>
        <end position="758"/>
    </location>
</feature>
<dbReference type="PROSITE" id="PS00022">
    <property type="entry name" value="EGF_1"/>
    <property type="match status" value="7"/>
</dbReference>
<dbReference type="SUPFAM" id="SSF57196">
    <property type="entry name" value="EGF/Laminin"/>
    <property type="match status" value="3"/>
</dbReference>
<feature type="domain" description="EGF-like" evidence="9">
    <location>
        <begin position="335"/>
        <end position="371"/>
    </location>
</feature>
<name>A0A5S6R663_TRIMR</name>
<dbReference type="SMART" id="SM00179">
    <property type="entry name" value="EGF_CA"/>
    <property type="match status" value="3"/>
</dbReference>
<dbReference type="InterPro" id="IPR001881">
    <property type="entry name" value="EGF-like_Ca-bd_dom"/>
</dbReference>
<dbReference type="WBParaSite" id="TMUE_3000014742.1">
    <property type="protein sequence ID" value="TMUE_3000014742.1"/>
    <property type="gene ID" value="WBGene00290507"/>
</dbReference>
<dbReference type="GO" id="GO:0005112">
    <property type="term" value="F:Notch binding"/>
    <property type="evidence" value="ECO:0007669"/>
    <property type="project" value="TreeGrafter"/>
</dbReference>
<dbReference type="CDD" id="cd00054">
    <property type="entry name" value="EGF_CA"/>
    <property type="match status" value="2"/>
</dbReference>
<dbReference type="AlphaFoldDB" id="A0A5S6R663"/>
<feature type="disulfide bond" evidence="5">
    <location>
        <begin position="361"/>
        <end position="370"/>
    </location>
</feature>
<evidence type="ECO:0000313" key="11">
    <source>
        <dbReference type="WBParaSite" id="TMUE_3000014742.1"/>
    </source>
</evidence>
<feature type="domain" description="EGF-like" evidence="9">
    <location>
        <begin position="493"/>
        <end position="528"/>
    </location>
</feature>
<evidence type="ECO:0000256" key="3">
    <source>
        <dbReference type="ARBA" id="ARBA00022737"/>
    </source>
</evidence>
<keyword evidence="7" id="KW-1133">Transmembrane helix</keyword>
<protein>
    <submittedName>
        <fullName evidence="11">EGF-like domain-containing protein</fullName>
    </submittedName>
</protein>
<evidence type="ECO:0000256" key="5">
    <source>
        <dbReference type="PROSITE-ProRule" id="PRU00076"/>
    </source>
</evidence>
<feature type="domain" description="EGF-like" evidence="9">
    <location>
        <begin position="372"/>
        <end position="406"/>
    </location>
</feature>
<dbReference type="Gene3D" id="2.10.25.10">
    <property type="entry name" value="Laminin"/>
    <property type="match status" value="4"/>
</dbReference>
<evidence type="ECO:0000256" key="4">
    <source>
        <dbReference type="ARBA" id="ARBA00023157"/>
    </source>
</evidence>
<evidence type="ECO:0000256" key="2">
    <source>
        <dbReference type="ARBA" id="ARBA00022729"/>
    </source>
</evidence>
<evidence type="ECO:0000256" key="8">
    <source>
        <dbReference type="SAM" id="SignalP"/>
    </source>
</evidence>
<comment type="caution">
    <text evidence="5">Lacks conserved residue(s) required for the propagation of feature annotation.</text>
</comment>
<feature type="domain" description="EGF-like" evidence="9">
    <location>
        <begin position="455"/>
        <end position="491"/>
    </location>
</feature>
<dbReference type="Pfam" id="PF00008">
    <property type="entry name" value="EGF"/>
    <property type="match status" value="1"/>
</dbReference>
<keyword evidence="1 5" id="KW-0245">EGF-like domain</keyword>
<evidence type="ECO:0000313" key="10">
    <source>
        <dbReference type="Proteomes" id="UP000046395"/>
    </source>
</evidence>
<feature type="disulfide bond" evidence="5">
    <location>
        <begin position="497"/>
        <end position="507"/>
    </location>
</feature>
<dbReference type="PROSITE" id="PS50026">
    <property type="entry name" value="EGF_3"/>
    <property type="match status" value="7"/>
</dbReference>
<sequence>MCSWLHLLKVVLIGRVVQSVSLTGASEEFTTRKCPHEVDKSIYGIRIHSISKDSCVTLVDKSVLDVRETLDLVRLSNYCASNFPSGVLLNVQTLSTYGNKKLLDLIYAIRFTETAKIFSGVSYKVKNVTSYGGSRSLLLTVKSITDRENVVTVNFSVAMFSKVNHMDLIPNHKVIAKTINNPTEICHSIFISNTTESDRFYGRTFPCVETKWNMFGCIHQPFRDCQLIKETDPYACLEREDGHCFLWHRIFAKQQPDMPFGRPCPVMSHFGDVCKCPVCGNYSWTAWTEVDGDCGTKIQFHPPSNDDALFCAGKNRTLCCAQLQKGKSHCFAARREPPTERNCTNGASPQLDFNGNSICICPYGFYGESCERKMQCTVHGCLNEGTCNLSTERCNCPAGYTGTLCESDVDDCLNNSCAHDDTCVDDVNSTVCACHYPHYYDSAWWDESSFACHRNMERCNYTACNNRGQCIVVGDQDFCDCHNGYHGSTCAIEPTDCYNMPCKHGYCRYVGDKYFCVCNTNYTGSFCEIGIHNCEKSWCSNGGTCKAVERGFVCSCLPGFFGPRCEYASAPCMCNPCENGGTCQSVGSTVFCKCPPDFWGKHCETRKFRPRAVEKPLSEVEIFAIVVGILALVYGFILALVRGRFIGKETEASIKYYEETSEAEEERREKILEGYRRRSSLQDEWVPSDTKQEPVAVIVEDCEETPEHFLKEQKPEDGLYRATDPMKLEEKASFAPPTEREKTCLSSESDPDFTGDTASLLGRWRVNSPILGYKRQDN</sequence>
<keyword evidence="3" id="KW-0677">Repeat</keyword>
<feature type="domain" description="EGF-like" evidence="9">
    <location>
        <begin position="568"/>
        <end position="604"/>
    </location>
</feature>
<keyword evidence="10" id="KW-1185">Reference proteome</keyword>
<dbReference type="InterPro" id="IPR013032">
    <property type="entry name" value="EGF-like_CS"/>
</dbReference>
<keyword evidence="7" id="KW-0472">Membrane</keyword>
<dbReference type="Proteomes" id="UP000046395">
    <property type="component" value="Unassembled WGS sequence"/>
</dbReference>
<dbReference type="Pfam" id="PF12661">
    <property type="entry name" value="hEGF"/>
    <property type="match status" value="2"/>
</dbReference>
<dbReference type="GO" id="GO:0007219">
    <property type="term" value="P:Notch signaling pathway"/>
    <property type="evidence" value="ECO:0007669"/>
    <property type="project" value="TreeGrafter"/>
</dbReference>
<dbReference type="GO" id="GO:0005509">
    <property type="term" value="F:calcium ion binding"/>
    <property type="evidence" value="ECO:0007669"/>
    <property type="project" value="InterPro"/>
</dbReference>
<feature type="disulfide bond" evidence="5">
    <location>
        <begin position="594"/>
        <end position="603"/>
    </location>
</feature>
<reference evidence="11" key="1">
    <citation type="submission" date="2019-12" db="UniProtKB">
        <authorList>
            <consortium name="WormBaseParasite"/>
        </authorList>
    </citation>
    <scope>IDENTIFICATION</scope>
</reference>
<dbReference type="STRING" id="70415.A0A5S6R663"/>
<dbReference type="PANTHER" id="PTHR12916">
    <property type="entry name" value="CYTOCHROME C OXIDASE POLYPEPTIDE VIC-2"/>
    <property type="match status" value="1"/>
</dbReference>
<evidence type="ECO:0000256" key="7">
    <source>
        <dbReference type="SAM" id="Phobius"/>
    </source>
</evidence>
<accession>A0A5S6R663</accession>
<evidence type="ECO:0000256" key="1">
    <source>
        <dbReference type="ARBA" id="ARBA00022536"/>
    </source>
</evidence>
<dbReference type="PANTHER" id="PTHR12916:SF4">
    <property type="entry name" value="UNINFLATABLE, ISOFORM C"/>
    <property type="match status" value="1"/>
</dbReference>
<keyword evidence="2 8" id="KW-0732">Signal</keyword>
<feature type="domain" description="EGF-like" evidence="9">
    <location>
        <begin position="530"/>
        <end position="566"/>
    </location>
</feature>
<keyword evidence="7" id="KW-0812">Transmembrane</keyword>
<feature type="disulfide bond" evidence="5">
    <location>
        <begin position="481"/>
        <end position="490"/>
    </location>
</feature>
<dbReference type="SMART" id="SM00181">
    <property type="entry name" value="EGF"/>
    <property type="match status" value="7"/>
</dbReference>
<feature type="chain" id="PRO_5024271633" evidence="8">
    <location>
        <begin position="20"/>
        <end position="778"/>
    </location>
</feature>
<feature type="signal peptide" evidence="8">
    <location>
        <begin position="1"/>
        <end position="19"/>
    </location>
</feature>
<keyword evidence="4 5" id="KW-1015">Disulfide bond</keyword>
<feature type="transmembrane region" description="Helical" evidence="7">
    <location>
        <begin position="622"/>
        <end position="641"/>
    </location>
</feature>
<feature type="disulfide bond" evidence="5">
    <location>
        <begin position="518"/>
        <end position="527"/>
    </location>
</feature>
<evidence type="ECO:0000256" key="6">
    <source>
        <dbReference type="SAM" id="MobiDB-lite"/>
    </source>
</evidence>
<feature type="disulfide bond" evidence="5">
    <location>
        <begin position="556"/>
        <end position="565"/>
    </location>
</feature>
<organism evidence="10 11">
    <name type="scientific">Trichuris muris</name>
    <name type="common">Mouse whipworm</name>
    <dbReference type="NCBI Taxonomy" id="70415"/>
    <lineage>
        <taxon>Eukaryota</taxon>
        <taxon>Metazoa</taxon>
        <taxon>Ecdysozoa</taxon>
        <taxon>Nematoda</taxon>
        <taxon>Enoplea</taxon>
        <taxon>Dorylaimia</taxon>
        <taxon>Trichinellida</taxon>
        <taxon>Trichuridae</taxon>
        <taxon>Trichuris</taxon>
    </lineage>
</organism>
<feature type="compositionally biased region" description="Basic and acidic residues" evidence="6">
    <location>
        <begin position="728"/>
        <end position="743"/>
    </location>
</feature>
<dbReference type="InterPro" id="IPR000742">
    <property type="entry name" value="EGF"/>
</dbReference>
<dbReference type="PROSITE" id="PS01186">
    <property type="entry name" value="EGF_2"/>
    <property type="match status" value="4"/>
</dbReference>